<dbReference type="EMBL" id="CAESAD010000008">
    <property type="protein sequence ID" value="CAB4342659.1"/>
    <property type="molecule type" value="Genomic_DNA"/>
</dbReference>
<reference evidence="6" key="1">
    <citation type="submission" date="2020-05" db="EMBL/GenBank/DDBJ databases">
        <authorList>
            <person name="Chiriac C."/>
            <person name="Salcher M."/>
            <person name="Ghai R."/>
            <person name="Kavagutti S V."/>
        </authorList>
    </citation>
    <scope>NUCLEOTIDE SEQUENCE</scope>
</reference>
<organism evidence="6">
    <name type="scientific">freshwater metagenome</name>
    <dbReference type="NCBI Taxonomy" id="449393"/>
    <lineage>
        <taxon>unclassified sequences</taxon>
        <taxon>metagenomes</taxon>
        <taxon>ecological metagenomes</taxon>
    </lineage>
</organism>
<proteinExistence type="predicted"/>
<sequence>MKSNVRIFAISATAMLVLSACGATNTSQGTDPTGGTTASPMPPKSPPIWSLTGMPGPEDAQAKPIMVVKVENAPQVRPQTGLNHADLIFEELVEGGMTRFATVWQSDIPPEIGPVRSVRHVDVAIAEPMADIFVFSGGAKRTMRFVNRKLPTTISINTEGAPGLYRKKGHSAPHNLFLKPDELIASVADNASVSGGFFFRPDPTTVSAPSASPDASASPAVGASAQTAIPVIDVGVAFSTFAEPNWKWDGASSQWLRSEGIKPFKNIDGTQFGTDNLVIIEVREIDAGYKGSTGGYVPRTVLTGSGRAWVLSAGTAFEVAWKKPQVNAQMELTDLAGNPFTMPVGRTWVELIPILTTGHYSFDGVDVPMKKPPLPATIPDPSESATP</sequence>
<feature type="domain" description="DUF3048" evidence="2">
    <location>
        <begin position="51"/>
        <end position="189"/>
    </location>
</feature>
<dbReference type="PROSITE" id="PS51257">
    <property type="entry name" value="PROKAR_LIPOPROTEIN"/>
    <property type="match status" value="1"/>
</dbReference>
<evidence type="ECO:0000313" key="5">
    <source>
        <dbReference type="EMBL" id="CAB4345211.1"/>
    </source>
</evidence>
<name>A0A6J6Q8S1_9ZZZZ</name>
<dbReference type="EMBL" id="CAFBPK010000018">
    <property type="protein sequence ID" value="CAB5023682.1"/>
    <property type="molecule type" value="Genomic_DNA"/>
</dbReference>
<dbReference type="SUPFAM" id="SSF159774">
    <property type="entry name" value="YerB-like"/>
    <property type="match status" value="1"/>
</dbReference>
<evidence type="ECO:0000259" key="2">
    <source>
        <dbReference type="Pfam" id="PF11258"/>
    </source>
</evidence>
<dbReference type="Gene3D" id="3.50.90.10">
    <property type="entry name" value="YerB-like"/>
    <property type="match status" value="1"/>
</dbReference>
<evidence type="ECO:0000313" key="6">
    <source>
        <dbReference type="EMBL" id="CAB4707527.1"/>
    </source>
</evidence>
<evidence type="ECO:0000259" key="3">
    <source>
        <dbReference type="Pfam" id="PF17479"/>
    </source>
</evidence>
<feature type="domain" description="DUF3048" evidence="3">
    <location>
        <begin position="236"/>
        <end position="349"/>
    </location>
</feature>
<evidence type="ECO:0000313" key="10">
    <source>
        <dbReference type="EMBL" id="CAB5023682.1"/>
    </source>
</evidence>
<evidence type="ECO:0000313" key="4">
    <source>
        <dbReference type="EMBL" id="CAB4342659.1"/>
    </source>
</evidence>
<gene>
    <name evidence="6" type="ORF">UFOPK2648_00685</name>
    <name evidence="7" type="ORF">UFOPK2824_00605</name>
    <name evidence="8" type="ORF">UFOPK3037_01600</name>
    <name evidence="9" type="ORF">UFOPK3278_00926</name>
    <name evidence="5" type="ORF">UFOPK3406_01468</name>
    <name evidence="4" type="ORF">UFOPK3925_01152</name>
    <name evidence="10" type="ORF">UFOPK4097_01086</name>
</gene>
<feature type="compositionally biased region" description="Polar residues" evidence="1">
    <location>
        <begin position="26"/>
        <end position="39"/>
    </location>
</feature>
<dbReference type="AlphaFoldDB" id="A0A6J6Q8S1"/>
<dbReference type="EMBL" id="CAFBIX010000037">
    <property type="protein sequence ID" value="CAB4848970.1"/>
    <property type="molecule type" value="Genomic_DNA"/>
</dbReference>
<dbReference type="EMBL" id="CAFAAO010000032">
    <property type="protein sequence ID" value="CAB4814969.1"/>
    <property type="molecule type" value="Genomic_DNA"/>
</dbReference>
<dbReference type="EMBL" id="CAEZYC010000030">
    <property type="protein sequence ID" value="CAB4707527.1"/>
    <property type="molecule type" value="Genomic_DNA"/>
</dbReference>
<accession>A0A6J6Q8S1</accession>
<dbReference type="Pfam" id="PF11258">
    <property type="entry name" value="DUF3048"/>
    <property type="match status" value="1"/>
</dbReference>
<protein>
    <submittedName>
        <fullName evidence="6">Unannotated protein</fullName>
    </submittedName>
</protein>
<dbReference type="EMBL" id="CAEZZD010000078">
    <property type="protein sequence ID" value="CAB4749221.1"/>
    <property type="molecule type" value="Genomic_DNA"/>
</dbReference>
<evidence type="ECO:0000313" key="9">
    <source>
        <dbReference type="EMBL" id="CAB4848970.1"/>
    </source>
</evidence>
<evidence type="ECO:0000313" key="8">
    <source>
        <dbReference type="EMBL" id="CAB4814969.1"/>
    </source>
</evidence>
<evidence type="ECO:0000313" key="7">
    <source>
        <dbReference type="EMBL" id="CAB4749221.1"/>
    </source>
</evidence>
<dbReference type="InterPro" id="IPR023158">
    <property type="entry name" value="YerB-like_sf"/>
</dbReference>
<dbReference type="Pfam" id="PF17479">
    <property type="entry name" value="DUF3048_C"/>
    <property type="match status" value="1"/>
</dbReference>
<dbReference type="EMBL" id="CAESAI010000070">
    <property type="protein sequence ID" value="CAB4345211.1"/>
    <property type="molecule type" value="Genomic_DNA"/>
</dbReference>
<dbReference type="InterPro" id="IPR035328">
    <property type="entry name" value="DUF3048_C"/>
</dbReference>
<evidence type="ECO:0000256" key="1">
    <source>
        <dbReference type="SAM" id="MobiDB-lite"/>
    </source>
</evidence>
<dbReference type="InterPro" id="IPR021416">
    <property type="entry name" value="DUF3048_N"/>
</dbReference>
<feature type="region of interest" description="Disordered" evidence="1">
    <location>
        <begin position="26"/>
        <end position="48"/>
    </location>
</feature>